<dbReference type="Gene3D" id="1.20.120.350">
    <property type="entry name" value="Voltage-gated potassium channels. Chain C"/>
    <property type="match status" value="1"/>
</dbReference>
<dbReference type="AlphaFoldDB" id="A0A137PB80"/>
<reference evidence="16 17" key="1">
    <citation type="journal article" date="2015" name="Genome Biol. Evol.">
        <title>Phylogenomic analyses indicate that early fungi evolved digesting cell walls of algal ancestors of land plants.</title>
        <authorList>
            <person name="Chang Y."/>
            <person name="Wang S."/>
            <person name="Sekimoto S."/>
            <person name="Aerts A.L."/>
            <person name="Choi C."/>
            <person name="Clum A."/>
            <person name="LaButti K.M."/>
            <person name="Lindquist E.A."/>
            <person name="Yee Ngan C."/>
            <person name="Ohm R.A."/>
            <person name="Salamov A.A."/>
            <person name="Grigoriev I.V."/>
            <person name="Spatafora J.W."/>
            <person name="Berbee M.L."/>
        </authorList>
    </citation>
    <scope>NUCLEOTIDE SEQUENCE [LARGE SCALE GENOMIC DNA]</scope>
    <source>
        <strain evidence="16 17">NRRL 28638</strain>
    </source>
</reference>
<feature type="compositionally biased region" description="Polar residues" evidence="13">
    <location>
        <begin position="60"/>
        <end position="77"/>
    </location>
</feature>
<evidence type="ECO:0000256" key="14">
    <source>
        <dbReference type="SAM" id="Phobius"/>
    </source>
</evidence>
<dbReference type="GO" id="GO:0005891">
    <property type="term" value="C:voltage-gated calcium channel complex"/>
    <property type="evidence" value="ECO:0007669"/>
    <property type="project" value="TreeGrafter"/>
</dbReference>
<dbReference type="Gene3D" id="1.10.287.70">
    <property type="match status" value="1"/>
</dbReference>
<proteinExistence type="predicted"/>
<evidence type="ECO:0000256" key="9">
    <source>
        <dbReference type="ARBA" id="ARBA00023065"/>
    </source>
</evidence>
<feature type="transmembrane region" description="Helical" evidence="14">
    <location>
        <begin position="240"/>
        <end position="263"/>
    </location>
</feature>
<organism evidence="16 17">
    <name type="scientific">Conidiobolus coronatus (strain ATCC 28846 / CBS 209.66 / NRRL 28638)</name>
    <name type="common">Delacroixia coronata</name>
    <dbReference type="NCBI Taxonomy" id="796925"/>
    <lineage>
        <taxon>Eukaryota</taxon>
        <taxon>Fungi</taxon>
        <taxon>Fungi incertae sedis</taxon>
        <taxon>Zoopagomycota</taxon>
        <taxon>Entomophthoromycotina</taxon>
        <taxon>Entomophthoromycetes</taxon>
        <taxon>Entomophthorales</taxon>
        <taxon>Ancylistaceae</taxon>
        <taxon>Conidiobolus</taxon>
    </lineage>
</organism>
<dbReference type="OrthoDB" id="416585at2759"/>
<accession>A0A137PB80</accession>
<keyword evidence="3" id="KW-0109">Calcium transport</keyword>
<dbReference type="InterPro" id="IPR027359">
    <property type="entry name" value="Volt_channel_dom_sf"/>
</dbReference>
<gene>
    <name evidence="16" type="ORF">CONCODRAFT_16356</name>
</gene>
<evidence type="ECO:0000256" key="13">
    <source>
        <dbReference type="SAM" id="MobiDB-lite"/>
    </source>
</evidence>
<evidence type="ECO:0000256" key="3">
    <source>
        <dbReference type="ARBA" id="ARBA00022568"/>
    </source>
</evidence>
<evidence type="ECO:0000256" key="6">
    <source>
        <dbReference type="ARBA" id="ARBA00022837"/>
    </source>
</evidence>
<dbReference type="EMBL" id="KQ964458">
    <property type="protein sequence ID" value="KXN72182.1"/>
    <property type="molecule type" value="Genomic_DNA"/>
</dbReference>
<keyword evidence="12" id="KW-0407">Ion channel</keyword>
<evidence type="ECO:0000256" key="2">
    <source>
        <dbReference type="ARBA" id="ARBA00022448"/>
    </source>
</evidence>
<evidence type="ECO:0000313" key="16">
    <source>
        <dbReference type="EMBL" id="KXN72182.1"/>
    </source>
</evidence>
<evidence type="ECO:0000259" key="15">
    <source>
        <dbReference type="Pfam" id="PF00520"/>
    </source>
</evidence>
<feature type="transmembrane region" description="Helical" evidence="14">
    <location>
        <begin position="477"/>
        <end position="495"/>
    </location>
</feature>
<keyword evidence="8 14" id="KW-1133">Transmembrane helix</keyword>
<evidence type="ECO:0000256" key="4">
    <source>
        <dbReference type="ARBA" id="ARBA00022673"/>
    </source>
</evidence>
<protein>
    <recommendedName>
        <fullName evidence="15">Ion transport domain-containing protein</fullName>
    </recommendedName>
</protein>
<evidence type="ECO:0000256" key="1">
    <source>
        <dbReference type="ARBA" id="ARBA00004141"/>
    </source>
</evidence>
<evidence type="ECO:0000256" key="12">
    <source>
        <dbReference type="ARBA" id="ARBA00023303"/>
    </source>
</evidence>
<feature type="region of interest" description="Disordered" evidence="13">
    <location>
        <begin position="1"/>
        <end position="39"/>
    </location>
</feature>
<keyword evidence="17" id="KW-1185">Reference proteome</keyword>
<keyword evidence="2" id="KW-0813">Transport</keyword>
<dbReference type="PANTHER" id="PTHR45628:SF7">
    <property type="entry name" value="VOLTAGE-DEPENDENT CALCIUM CHANNEL TYPE A SUBUNIT ALPHA-1"/>
    <property type="match status" value="1"/>
</dbReference>
<keyword evidence="11" id="KW-0325">Glycoprotein</keyword>
<dbReference type="InterPro" id="IPR005821">
    <property type="entry name" value="Ion_trans_dom"/>
</dbReference>
<name>A0A137PB80_CONC2</name>
<keyword evidence="7" id="KW-0851">Voltage-gated channel</keyword>
<dbReference type="SUPFAM" id="SSF81324">
    <property type="entry name" value="Voltage-gated potassium channels"/>
    <property type="match status" value="1"/>
</dbReference>
<evidence type="ECO:0000256" key="10">
    <source>
        <dbReference type="ARBA" id="ARBA00023136"/>
    </source>
</evidence>
<dbReference type="InterPro" id="IPR050599">
    <property type="entry name" value="VDCC_alpha-1_subunit"/>
</dbReference>
<feature type="transmembrane region" description="Helical" evidence="14">
    <location>
        <begin position="391"/>
        <end position="410"/>
    </location>
</feature>
<dbReference type="GO" id="GO:0008331">
    <property type="term" value="F:high voltage-gated calcium channel activity"/>
    <property type="evidence" value="ECO:0007669"/>
    <property type="project" value="TreeGrafter"/>
</dbReference>
<dbReference type="Pfam" id="PF00520">
    <property type="entry name" value="Ion_trans"/>
    <property type="match status" value="1"/>
</dbReference>
<feature type="transmembrane region" description="Helical" evidence="14">
    <location>
        <begin position="322"/>
        <end position="340"/>
    </location>
</feature>
<evidence type="ECO:0000256" key="5">
    <source>
        <dbReference type="ARBA" id="ARBA00022692"/>
    </source>
</evidence>
<dbReference type="STRING" id="796925.A0A137PB80"/>
<feature type="region of interest" description="Disordered" evidence="13">
    <location>
        <begin position="56"/>
        <end position="77"/>
    </location>
</feature>
<keyword evidence="6" id="KW-0106">Calcium</keyword>
<feature type="transmembrane region" description="Helical" evidence="14">
    <location>
        <begin position="515"/>
        <end position="536"/>
    </location>
</feature>
<evidence type="ECO:0000256" key="7">
    <source>
        <dbReference type="ARBA" id="ARBA00022882"/>
    </source>
</evidence>
<evidence type="ECO:0000313" key="17">
    <source>
        <dbReference type="Proteomes" id="UP000070444"/>
    </source>
</evidence>
<dbReference type="GO" id="GO:0098703">
    <property type="term" value="P:calcium ion import across plasma membrane"/>
    <property type="evidence" value="ECO:0007669"/>
    <property type="project" value="TreeGrafter"/>
</dbReference>
<dbReference type="PANTHER" id="PTHR45628">
    <property type="entry name" value="VOLTAGE-DEPENDENT CALCIUM CHANNEL TYPE A SUBUNIT ALPHA-1"/>
    <property type="match status" value="1"/>
</dbReference>
<feature type="domain" description="Ion transport" evidence="15">
    <location>
        <begin position="207"/>
        <end position="548"/>
    </location>
</feature>
<keyword evidence="10 14" id="KW-0472">Membrane</keyword>
<comment type="subcellular location">
    <subcellularLocation>
        <location evidence="1">Membrane</location>
        <topology evidence="1">Multi-pass membrane protein</topology>
    </subcellularLocation>
</comment>
<evidence type="ECO:0000256" key="11">
    <source>
        <dbReference type="ARBA" id="ARBA00023180"/>
    </source>
</evidence>
<feature type="transmembrane region" description="Helical" evidence="14">
    <location>
        <begin position="207"/>
        <end position="228"/>
    </location>
</feature>
<feature type="compositionally biased region" description="Low complexity" evidence="13">
    <location>
        <begin position="1"/>
        <end position="25"/>
    </location>
</feature>
<dbReference type="Proteomes" id="UP000070444">
    <property type="component" value="Unassembled WGS sequence"/>
</dbReference>
<keyword evidence="5 14" id="KW-0812">Transmembrane</keyword>
<evidence type="ECO:0000256" key="8">
    <source>
        <dbReference type="ARBA" id="ARBA00022989"/>
    </source>
</evidence>
<keyword evidence="9" id="KW-0406">Ion transport</keyword>
<keyword evidence="4" id="KW-0107">Calcium channel</keyword>
<sequence>MNNNNTSSNNNTDKNYLNVNNNNFDNESRRYSQSSGKRSSTNLSIEFLSPINSTDRDDSFVSSTDSHNPTFLFTPPTQQAFEPNLQETIFLQVPEADMESLKIPHKKSFSSLSNSSCIQSDSSSENSISTGFSIDVTPKLNRILTEKQQKKPKLKRILNKVSNKFYSPLLKLLGGLKPFIYSEYSLLLFSKESKFRQFCKSIINLEYLHYITNLLVLLDWLVIILKNHCWGEDCSNEKRYIFVIILQCLNALFLLEIILNSIANGLVFEHKVNKFKKTSFIIEQKIINEFNEVNSYLTNNSNHNGHGTADNYQNSPYLRKTVNRLDFLSTLAFWVLQILIWNSQKYDKEDPIVLILQFVNALRPIRLLFFINYFKPIIKTLKLSLPLLKNVTIFILFFFILLSNFGLILFQGTLDKRCKFYDGHDGSGNPKVNTTDIFCYGTRRNSMEPAYTQLGYYCPMGYWCDSVEEVEDKQYKILTFNNFLSSALIVFITITNQLYSDIMYDTMRTNGWWSSAYYCLIVILFSFWLIELYVAVIGRIFEKIREEEELVKSKSNRKDSIEENESSNWKQFLGFEFQHNIEDPQSIQLNQFNTITGKYESIESYQSKKSKNKTFKQLLKSPARGLPGLIPQKLDHILVKLLPILEMISFF</sequence>